<reference evidence="2" key="1">
    <citation type="submission" date="2021-02" db="EMBL/GenBank/DDBJ databases">
        <authorList>
            <person name="Nowell W R."/>
        </authorList>
    </citation>
    <scope>NUCLEOTIDE SEQUENCE</scope>
</reference>
<keyword evidence="1" id="KW-1133">Transmembrane helix</keyword>
<evidence type="ECO:0000313" key="2">
    <source>
        <dbReference type="EMBL" id="CAF1403263.1"/>
    </source>
</evidence>
<dbReference type="EMBL" id="CAJNOE010001231">
    <property type="protein sequence ID" value="CAF1403263.1"/>
    <property type="molecule type" value="Genomic_DNA"/>
</dbReference>
<feature type="transmembrane region" description="Helical" evidence="1">
    <location>
        <begin position="60"/>
        <end position="81"/>
    </location>
</feature>
<keyword evidence="1" id="KW-0812">Transmembrane</keyword>
<gene>
    <name evidence="2" type="ORF">IZO911_LOCUS39625</name>
    <name evidence="3" type="ORF">KXQ929_LOCUS25518</name>
</gene>
<proteinExistence type="predicted"/>
<organism evidence="2 4">
    <name type="scientific">Adineta steineri</name>
    <dbReference type="NCBI Taxonomy" id="433720"/>
    <lineage>
        <taxon>Eukaryota</taxon>
        <taxon>Metazoa</taxon>
        <taxon>Spiralia</taxon>
        <taxon>Gnathifera</taxon>
        <taxon>Rotifera</taxon>
        <taxon>Eurotatoria</taxon>
        <taxon>Bdelloidea</taxon>
        <taxon>Adinetida</taxon>
        <taxon>Adinetidae</taxon>
        <taxon>Adineta</taxon>
    </lineage>
</organism>
<protein>
    <submittedName>
        <fullName evidence="2">Uncharacterized protein</fullName>
    </submittedName>
</protein>
<dbReference type="AlphaFoldDB" id="A0A815KZV5"/>
<evidence type="ECO:0000256" key="1">
    <source>
        <dbReference type="SAM" id="Phobius"/>
    </source>
</evidence>
<evidence type="ECO:0000313" key="4">
    <source>
        <dbReference type="Proteomes" id="UP000663860"/>
    </source>
</evidence>
<feature type="transmembrane region" description="Helical" evidence="1">
    <location>
        <begin position="93"/>
        <end position="118"/>
    </location>
</feature>
<evidence type="ECO:0000313" key="3">
    <source>
        <dbReference type="EMBL" id="CAF3949422.1"/>
    </source>
</evidence>
<accession>A0A815KZV5</accession>
<keyword evidence="1" id="KW-0472">Membrane</keyword>
<sequence length="245" mass="27281">MIGTPTNLNSIDISLIPSGCLKAEFDSTYPVTLNGIISQNEFQESIHRINHTLNSKKTGLIIYTMIFILALTGGTICFIVAGGTSITSPRNTFYILMAIGILSTSIGTIIFSVGMYLVHSRRMKKMRQVVAEESMKYSSRSPIPCSWRLNVIRNWNRGFGYRNNQPAYNLVIDIGNSINAINGNVVYYSNQTPSDPTAYFGGHNDYTPPPYSAQLARELCPQCNTPRQDLTTKVCVSCEHPFNNY</sequence>
<name>A0A815KZV5_9BILA</name>
<comment type="caution">
    <text evidence="2">The sequence shown here is derived from an EMBL/GenBank/DDBJ whole genome shotgun (WGS) entry which is preliminary data.</text>
</comment>
<dbReference type="Proteomes" id="UP000663868">
    <property type="component" value="Unassembled WGS sequence"/>
</dbReference>
<dbReference type="Proteomes" id="UP000663860">
    <property type="component" value="Unassembled WGS sequence"/>
</dbReference>
<dbReference type="EMBL" id="CAJOBB010002220">
    <property type="protein sequence ID" value="CAF3949422.1"/>
    <property type="molecule type" value="Genomic_DNA"/>
</dbReference>